<dbReference type="Proteomes" id="UP001302602">
    <property type="component" value="Unassembled WGS sequence"/>
</dbReference>
<dbReference type="RefSeq" id="XP_062649992.1">
    <property type="nucleotide sequence ID" value="XM_062792458.1"/>
</dbReference>
<reference evidence="1" key="2">
    <citation type="submission" date="2023-05" db="EMBL/GenBank/DDBJ databases">
        <authorList>
            <consortium name="Lawrence Berkeley National Laboratory"/>
            <person name="Steindorff A."/>
            <person name="Hensen N."/>
            <person name="Bonometti L."/>
            <person name="Westerberg I."/>
            <person name="Brannstrom I.O."/>
            <person name="Guillou S."/>
            <person name="Cros-Aarteil S."/>
            <person name="Calhoun S."/>
            <person name="Haridas S."/>
            <person name="Kuo A."/>
            <person name="Mondo S."/>
            <person name="Pangilinan J."/>
            <person name="Riley R."/>
            <person name="Labutti K."/>
            <person name="Andreopoulos B."/>
            <person name="Lipzen A."/>
            <person name="Chen C."/>
            <person name="Yanf M."/>
            <person name="Daum C."/>
            <person name="Ng V."/>
            <person name="Clum A."/>
            <person name="Ohm R."/>
            <person name="Martin F."/>
            <person name="Silar P."/>
            <person name="Natvig D."/>
            <person name="Lalanne C."/>
            <person name="Gautier V."/>
            <person name="Ament-Velasquez S.L."/>
            <person name="Kruys A."/>
            <person name="Hutchinson M.I."/>
            <person name="Powell A.J."/>
            <person name="Barry K."/>
            <person name="Miller A.N."/>
            <person name="Grigoriev I.V."/>
            <person name="Debuchy R."/>
            <person name="Gladieux P."/>
            <person name="Thoren M.H."/>
            <person name="Johannesson H."/>
        </authorList>
    </citation>
    <scope>NUCLEOTIDE SEQUENCE</scope>
    <source>
        <strain evidence="1">CBS 731.68</strain>
    </source>
</reference>
<feature type="non-terminal residue" evidence="1">
    <location>
        <position position="67"/>
    </location>
</feature>
<accession>A0AAN6U5J2</accession>
<sequence>MVPVRPSITSPSSSLMSLCLPASPQGIVPSRSVLAAREHQGSQARPALCSRSILLILIREADTLDRM</sequence>
<dbReference type="EMBL" id="MU853225">
    <property type="protein sequence ID" value="KAK4126221.1"/>
    <property type="molecule type" value="Genomic_DNA"/>
</dbReference>
<organism evidence="1 2">
    <name type="scientific">Parathielavia appendiculata</name>
    <dbReference type="NCBI Taxonomy" id="2587402"/>
    <lineage>
        <taxon>Eukaryota</taxon>
        <taxon>Fungi</taxon>
        <taxon>Dikarya</taxon>
        <taxon>Ascomycota</taxon>
        <taxon>Pezizomycotina</taxon>
        <taxon>Sordariomycetes</taxon>
        <taxon>Sordariomycetidae</taxon>
        <taxon>Sordariales</taxon>
        <taxon>Chaetomiaceae</taxon>
        <taxon>Parathielavia</taxon>
    </lineage>
</organism>
<name>A0AAN6U5J2_9PEZI</name>
<gene>
    <name evidence="1" type="ORF">N657DRAFT_643016</name>
</gene>
<proteinExistence type="predicted"/>
<keyword evidence="2" id="KW-1185">Reference proteome</keyword>
<reference evidence="1" key="1">
    <citation type="journal article" date="2023" name="Mol. Phylogenet. Evol.">
        <title>Genome-scale phylogeny and comparative genomics of the fungal order Sordariales.</title>
        <authorList>
            <person name="Hensen N."/>
            <person name="Bonometti L."/>
            <person name="Westerberg I."/>
            <person name="Brannstrom I.O."/>
            <person name="Guillou S."/>
            <person name="Cros-Aarteil S."/>
            <person name="Calhoun S."/>
            <person name="Haridas S."/>
            <person name="Kuo A."/>
            <person name="Mondo S."/>
            <person name="Pangilinan J."/>
            <person name="Riley R."/>
            <person name="LaButti K."/>
            <person name="Andreopoulos B."/>
            <person name="Lipzen A."/>
            <person name="Chen C."/>
            <person name="Yan M."/>
            <person name="Daum C."/>
            <person name="Ng V."/>
            <person name="Clum A."/>
            <person name="Steindorff A."/>
            <person name="Ohm R.A."/>
            <person name="Martin F."/>
            <person name="Silar P."/>
            <person name="Natvig D.O."/>
            <person name="Lalanne C."/>
            <person name="Gautier V."/>
            <person name="Ament-Velasquez S.L."/>
            <person name="Kruys A."/>
            <person name="Hutchinson M.I."/>
            <person name="Powell A.J."/>
            <person name="Barry K."/>
            <person name="Miller A.N."/>
            <person name="Grigoriev I.V."/>
            <person name="Debuchy R."/>
            <person name="Gladieux P."/>
            <person name="Hiltunen Thoren M."/>
            <person name="Johannesson H."/>
        </authorList>
    </citation>
    <scope>NUCLEOTIDE SEQUENCE</scope>
    <source>
        <strain evidence="1">CBS 731.68</strain>
    </source>
</reference>
<dbReference type="AlphaFoldDB" id="A0AAN6U5J2"/>
<protein>
    <submittedName>
        <fullName evidence="1">Uncharacterized protein</fullName>
    </submittedName>
</protein>
<evidence type="ECO:0000313" key="1">
    <source>
        <dbReference type="EMBL" id="KAK4126221.1"/>
    </source>
</evidence>
<evidence type="ECO:0000313" key="2">
    <source>
        <dbReference type="Proteomes" id="UP001302602"/>
    </source>
</evidence>
<comment type="caution">
    <text evidence="1">The sequence shown here is derived from an EMBL/GenBank/DDBJ whole genome shotgun (WGS) entry which is preliminary data.</text>
</comment>
<dbReference type="GeneID" id="87829227"/>